<dbReference type="HOGENOM" id="CLU_2121109_0_0_1"/>
<dbReference type="EMBL" id="KE504425">
    <property type="protein sequence ID" value="EPS92630.1"/>
    <property type="molecule type" value="Genomic_DNA"/>
</dbReference>
<evidence type="ECO:0000313" key="2">
    <source>
        <dbReference type="EMBL" id="EPS92630.1"/>
    </source>
</evidence>
<dbReference type="SUPFAM" id="SSF52490">
    <property type="entry name" value="Tubulin nucleotide-binding domain-like"/>
    <property type="match status" value="1"/>
</dbReference>
<evidence type="ECO:0000256" key="1">
    <source>
        <dbReference type="SAM" id="MobiDB-lite"/>
    </source>
</evidence>
<accession>S8ES68</accession>
<feature type="region of interest" description="Disordered" evidence="1">
    <location>
        <begin position="60"/>
        <end position="79"/>
    </location>
</feature>
<organism evidence="2 3">
    <name type="scientific">Fomitopsis schrenkii</name>
    <name type="common">Brown rot fungus</name>
    <dbReference type="NCBI Taxonomy" id="2126942"/>
    <lineage>
        <taxon>Eukaryota</taxon>
        <taxon>Fungi</taxon>
        <taxon>Dikarya</taxon>
        <taxon>Basidiomycota</taxon>
        <taxon>Agaricomycotina</taxon>
        <taxon>Agaricomycetes</taxon>
        <taxon>Polyporales</taxon>
        <taxon>Fomitopsis</taxon>
    </lineage>
</organism>
<evidence type="ECO:0000313" key="3">
    <source>
        <dbReference type="Proteomes" id="UP000015241"/>
    </source>
</evidence>
<gene>
    <name evidence="2" type="ORF">FOMPIDRAFT_1056691</name>
</gene>
<dbReference type="InParanoid" id="S8ES68"/>
<dbReference type="Proteomes" id="UP000015241">
    <property type="component" value="Unassembled WGS sequence"/>
</dbReference>
<proteinExistence type="predicted"/>
<dbReference type="InterPro" id="IPR036525">
    <property type="entry name" value="Tubulin/FtsZ_GTPase_sf"/>
</dbReference>
<dbReference type="AlphaFoldDB" id="S8ES68"/>
<dbReference type="OrthoDB" id="3236591at2759"/>
<dbReference type="Gene3D" id="3.40.50.1440">
    <property type="entry name" value="Tubulin/FtsZ, GTPase domain"/>
    <property type="match status" value="1"/>
</dbReference>
<feature type="region of interest" description="Disordered" evidence="1">
    <location>
        <begin position="1"/>
        <end position="23"/>
    </location>
</feature>
<dbReference type="STRING" id="743788.S8ES68"/>
<sequence length="114" mass="12141">MGRHDDGCTTFFSGTSSGKHVPRSLCADLEPNVIDEVRSGTYRSPPLHLETAVAVRISEEHRDVPTSASSATATHPEEATASTIAATGSLFGLGAFVLERLSKLEFSEDPAARR</sequence>
<protein>
    <submittedName>
        <fullName evidence="2">Uncharacterized protein</fullName>
    </submittedName>
</protein>
<keyword evidence="3" id="KW-1185">Reference proteome</keyword>
<reference evidence="2 3" key="1">
    <citation type="journal article" date="2012" name="Science">
        <title>The Paleozoic origin of enzymatic lignin decomposition reconstructed from 31 fungal genomes.</title>
        <authorList>
            <person name="Floudas D."/>
            <person name="Binder M."/>
            <person name="Riley R."/>
            <person name="Barry K."/>
            <person name="Blanchette R.A."/>
            <person name="Henrissat B."/>
            <person name="Martinez A.T."/>
            <person name="Otillar R."/>
            <person name="Spatafora J.W."/>
            <person name="Yadav J.S."/>
            <person name="Aerts A."/>
            <person name="Benoit I."/>
            <person name="Boyd A."/>
            <person name="Carlson A."/>
            <person name="Copeland A."/>
            <person name="Coutinho P.M."/>
            <person name="de Vries R.P."/>
            <person name="Ferreira P."/>
            <person name="Findley K."/>
            <person name="Foster B."/>
            <person name="Gaskell J."/>
            <person name="Glotzer D."/>
            <person name="Gorecki P."/>
            <person name="Heitman J."/>
            <person name="Hesse C."/>
            <person name="Hori C."/>
            <person name="Igarashi K."/>
            <person name="Jurgens J.A."/>
            <person name="Kallen N."/>
            <person name="Kersten P."/>
            <person name="Kohler A."/>
            <person name="Kuees U."/>
            <person name="Kumar T.K.A."/>
            <person name="Kuo A."/>
            <person name="LaButti K."/>
            <person name="Larrondo L.F."/>
            <person name="Lindquist E."/>
            <person name="Ling A."/>
            <person name="Lombard V."/>
            <person name="Lucas S."/>
            <person name="Lundell T."/>
            <person name="Martin R."/>
            <person name="McLaughlin D.J."/>
            <person name="Morgenstern I."/>
            <person name="Morin E."/>
            <person name="Murat C."/>
            <person name="Nagy L.G."/>
            <person name="Nolan M."/>
            <person name="Ohm R.A."/>
            <person name="Patyshakuliyeva A."/>
            <person name="Rokas A."/>
            <person name="Ruiz-Duenas F.J."/>
            <person name="Sabat G."/>
            <person name="Salamov A."/>
            <person name="Samejima M."/>
            <person name="Schmutz J."/>
            <person name="Slot J.C."/>
            <person name="St John F."/>
            <person name="Stenlid J."/>
            <person name="Sun H."/>
            <person name="Sun S."/>
            <person name="Syed K."/>
            <person name="Tsang A."/>
            <person name="Wiebenga A."/>
            <person name="Young D."/>
            <person name="Pisabarro A."/>
            <person name="Eastwood D.C."/>
            <person name="Martin F."/>
            <person name="Cullen D."/>
            <person name="Grigoriev I.V."/>
            <person name="Hibbett D.S."/>
        </authorList>
    </citation>
    <scope>NUCLEOTIDE SEQUENCE</scope>
    <source>
        <strain evidence="3">FP-58527</strain>
    </source>
</reference>
<name>S8ES68_FOMSC</name>
<dbReference type="eggNOG" id="KOG1376">
    <property type="taxonomic scope" value="Eukaryota"/>
</dbReference>